<feature type="compositionally biased region" description="Polar residues" evidence="1">
    <location>
        <begin position="425"/>
        <end position="440"/>
    </location>
</feature>
<feature type="compositionally biased region" description="Pro residues" evidence="1">
    <location>
        <begin position="698"/>
        <end position="715"/>
    </location>
</feature>
<feature type="compositionally biased region" description="Polar residues" evidence="1">
    <location>
        <begin position="718"/>
        <end position="766"/>
    </location>
</feature>
<accession>A0A7G2CX49</accession>
<feature type="region of interest" description="Disordered" evidence="1">
    <location>
        <begin position="393"/>
        <end position="443"/>
    </location>
</feature>
<sequence>MDLDGYEANYRRGSWQTDIPPPLRQRSIQSPRPPKARHSPSSGDDVSSSTSSDSSDSSYYYSSSYDDSSDTSSESSFSTASSSSHNRRRSASRRSTPSAEKLAAAAACEAILLKERELKRLEVELADEKYKFSKDVKRRVSMSAFSDEDEALAQMQRLISIEGEERLENYLRRTETPPAAEAGKRTSETATGHGLNRVSAFQESANNAAAARETVDDTPAPRSATPAPPVDKGESDSSGLPPKGVNTTTPPREQGEEEEEDEGTYGTGSLTPVTYSIDPLGRSNQESDANSEVDATTATTQATSQATKSEQRPTVTRKVKVRRPKRKASHAALKAAATAFLAKEEPAPPVERRNTNPIMSPPAEAPSQGNVVAPLQVNDIYAQQQVVEARLPSSWPAAPQPWAPTSTTAPQAAATPPAQPAGVKVNTQPASTTQPWSALPSSWPCAAPPSVSFAQQQASTAASPNSMWQVTANMGPLSSKEFKNLLCSEYVPTEGANSPTQQPGRVQSPHAPGEPSLGAGRQLDYHTPTQQRAATATRQEGGANGAPREDYEPYGNANTPPIQVTRKGRKTKEQVSDEEFEDISDETPPPPPQDTQPVDNTLIEFPPPPPFSAPEMPPPQALATQPEEDDDASRATCCCGRCLCPPCCSCCSCFKSCWSSVFGCLFPCCFSDRKNQIVPETRQNNVPPLQPILLEPTTPLPPTGPAASPPSPVPYPNGNVQGNQQWQEQRAVNPYPSNTEYDMNNNNNGGVQQTPGISNVEQTLRI</sequence>
<gene>
    <name evidence="2" type="ORF">ADEAN_001041600</name>
</gene>
<feature type="compositionally biased region" description="Polar residues" evidence="1">
    <location>
        <begin position="282"/>
        <end position="294"/>
    </location>
</feature>
<feature type="region of interest" description="Disordered" evidence="1">
    <location>
        <begin position="492"/>
        <end position="627"/>
    </location>
</feature>
<proteinExistence type="predicted"/>
<feature type="region of interest" description="Disordered" evidence="1">
    <location>
        <begin position="172"/>
        <end position="369"/>
    </location>
</feature>
<feature type="compositionally biased region" description="Low complexity" evidence="1">
    <location>
        <begin position="330"/>
        <end position="341"/>
    </location>
</feature>
<feature type="region of interest" description="Disordered" evidence="1">
    <location>
        <begin position="1"/>
        <end position="100"/>
    </location>
</feature>
<feature type="compositionally biased region" description="Low complexity" evidence="1">
    <location>
        <begin position="529"/>
        <end position="539"/>
    </location>
</feature>
<feature type="compositionally biased region" description="Polar residues" evidence="1">
    <location>
        <begin position="495"/>
        <end position="505"/>
    </location>
</feature>
<keyword evidence="3" id="KW-1185">Reference proteome</keyword>
<organism evidence="2 3">
    <name type="scientific">Angomonas deanei</name>
    <dbReference type="NCBI Taxonomy" id="59799"/>
    <lineage>
        <taxon>Eukaryota</taxon>
        <taxon>Discoba</taxon>
        <taxon>Euglenozoa</taxon>
        <taxon>Kinetoplastea</taxon>
        <taxon>Metakinetoplastina</taxon>
        <taxon>Trypanosomatida</taxon>
        <taxon>Trypanosomatidae</taxon>
        <taxon>Strigomonadinae</taxon>
        <taxon>Angomonas</taxon>
    </lineage>
</organism>
<feature type="compositionally biased region" description="Basic and acidic residues" evidence="1">
    <location>
        <begin position="342"/>
        <end position="354"/>
    </location>
</feature>
<feature type="compositionally biased region" description="Acidic residues" evidence="1">
    <location>
        <begin position="576"/>
        <end position="585"/>
    </location>
</feature>
<dbReference type="AlphaFoldDB" id="A0A7G2CX49"/>
<evidence type="ECO:0000313" key="2">
    <source>
        <dbReference type="EMBL" id="CAD2222862.1"/>
    </source>
</evidence>
<evidence type="ECO:0000313" key="3">
    <source>
        <dbReference type="Proteomes" id="UP000515908"/>
    </source>
</evidence>
<feature type="compositionally biased region" description="Basic residues" evidence="1">
    <location>
        <begin position="315"/>
        <end position="329"/>
    </location>
</feature>
<dbReference type="EMBL" id="LR877172">
    <property type="protein sequence ID" value="CAD2222862.1"/>
    <property type="molecule type" value="Genomic_DNA"/>
</dbReference>
<evidence type="ECO:0000256" key="1">
    <source>
        <dbReference type="SAM" id="MobiDB-lite"/>
    </source>
</evidence>
<name>A0A7G2CX49_9TRYP</name>
<protein>
    <submittedName>
        <fullName evidence="2">Uncharacterized protein</fullName>
    </submittedName>
</protein>
<feature type="compositionally biased region" description="Low complexity" evidence="1">
    <location>
        <begin position="403"/>
        <end position="416"/>
    </location>
</feature>
<feature type="compositionally biased region" description="Low complexity" evidence="1">
    <location>
        <begin position="295"/>
        <end position="314"/>
    </location>
</feature>
<reference evidence="2 3" key="1">
    <citation type="submission" date="2020-08" db="EMBL/GenBank/DDBJ databases">
        <authorList>
            <person name="Newling K."/>
            <person name="Davey J."/>
            <person name="Forrester S."/>
        </authorList>
    </citation>
    <scope>NUCLEOTIDE SEQUENCE [LARGE SCALE GENOMIC DNA]</scope>
    <source>
        <strain evidence="3">Crithidia deanei Carvalho (ATCC PRA-265)</strain>
    </source>
</reference>
<feature type="compositionally biased region" description="Low complexity" evidence="1">
    <location>
        <begin position="39"/>
        <end position="84"/>
    </location>
</feature>
<dbReference type="VEuPathDB" id="TriTrypDB:ADEAN_001041600"/>
<dbReference type="OrthoDB" id="267562at2759"/>
<feature type="region of interest" description="Disordered" evidence="1">
    <location>
        <begin position="696"/>
        <end position="766"/>
    </location>
</feature>
<dbReference type="Proteomes" id="UP000515908">
    <property type="component" value="Chromosome 28"/>
</dbReference>
<feature type="compositionally biased region" description="Pro residues" evidence="1">
    <location>
        <begin position="605"/>
        <end position="620"/>
    </location>
</feature>